<dbReference type="SUPFAM" id="SSF89733">
    <property type="entry name" value="L-sulfolactate dehydrogenase-like"/>
    <property type="match status" value="1"/>
</dbReference>
<organism evidence="3 4">
    <name type="scientific">Rhodobium gokarnense</name>
    <dbReference type="NCBI Taxonomy" id="364296"/>
    <lineage>
        <taxon>Bacteria</taxon>
        <taxon>Pseudomonadati</taxon>
        <taxon>Pseudomonadota</taxon>
        <taxon>Alphaproteobacteria</taxon>
        <taxon>Hyphomicrobiales</taxon>
        <taxon>Rhodobiaceae</taxon>
        <taxon>Rhodobium</taxon>
    </lineage>
</organism>
<dbReference type="RefSeq" id="WP_264599679.1">
    <property type="nucleotide sequence ID" value="NZ_JAOQNS010000001.1"/>
</dbReference>
<gene>
    <name evidence="3" type="ORF">M2319_000320</name>
</gene>
<dbReference type="InterPro" id="IPR043144">
    <property type="entry name" value="Mal/L-sulf/L-lact_DH-like_ah"/>
</dbReference>
<proteinExistence type="inferred from homology"/>
<evidence type="ECO:0000313" key="4">
    <source>
        <dbReference type="Proteomes" id="UP001209755"/>
    </source>
</evidence>
<dbReference type="PANTHER" id="PTHR11091:SF0">
    <property type="entry name" value="MALATE DEHYDROGENASE"/>
    <property type="match status" value="1"/>
</dbReference>
<name>A0ABT3H6K1_9HYPH</name>
<sequence>MAEEHLTLDDVEKLATDALTGAGASPEAAASVARSTVKAERDGIRSHGLLYVPIYAEHVVCGKVDGQAEPVVSRPRAGAVTVDARSGFAHPAIDAGWPALAESARQNGIAAMTVFNSYNCGVLGHHAERIAEDGLIGLCFTHAPASIAPAGGRTPVIGTNPFAVGVPDAAGGAAIVIDQSASVVAKSEIMLRARTGTAIEAGWALDADGNVTTDPAEALKGSMAPAGGYKGFGVGLMVELLASCLSGAVLSKDASPFSGTKGGPPGTGQCFIAIDPTGFSPAFSDRVAALSAAITAQQGTRLPGGRRRANRLRIVEEGVTADTELLNRIRGFRRSDYN</sequence>
<dbReference type="InterPro" id="IPR036111">
    <property type="entry name" value="Mal/L-sulfo/L-lacto_DH-like_sf"/>
</dbReference>
<dbReference type="InterPro" id="IPR003767">
    <property type="entry name" value="Malate/L-lactate_DH-like"/>
</dbReference>
<dbReference type="Proteomes" id="UP001209755">
    <property type="component" value="Unassembled WGS sequence"/>
</dbReference>
<comment type="caution">
    <text evidence="3">The sequence shown here is derived from an EMBL/GenBank/DDBJ whole genome shotgun (WGS) entry which is preliminary data.</text>
</comment>
<dbReference type="GO" id="GO:0016491">
    <property type="term" value="F:oxidoreductase activity"/>
    <property type="evidence" value="ECO:0007669"/>
    <property type="project" value="UniProtKB-KW"/>
</dbReference>
<keyword evidence="4" id="KW-1185">Reference proteome</keyword>
<reference evidence="4" key="1">
    <citation type="submission" date="2023-07" db="EMBL/GenBank/DDBJ databases">
        <title>Genome sequencing of Purple Non-Sulfur Bacteria from various extreme environments.</title>
        <authorList>
            <person name="Mayer M."/>
        </authorList>
    </citation>
    <scope>NUCLEOTIDE SEQUENCE [LARGE SCALE GENOMIC DNA]</scope>
    <source>
        <strain evidence="4">DSM 17935</strain>
    </source>
</reference>
<dbReference type="PANTHER" id="PTHR11091">
    <property type="entry name" value="OXIDOREDUCTASE-RELATED"/>
    <property type="match status" value="1"/>
</dbReference>
<dbReference type="Gene3D" id="3.30.1370.60">
    <property type="entry name" value="Hypothetical oxidoreductase yiak, domain 2"/>
    <property type="match status" value="1"/>
</dbReference>
<accession>A0ABT3H6K1</accession>
<dbReference type="InterPro" id="IPR043143">
    <property type="entry name" value="Mal/L-sulf/L-lact_DH-like_NADP"/>
</dbReference>
<dbReference type="EC" id="1.1.1.338" evidence="3"/>
<evidence type="ECO:0000256" key="1">
    <source>
        <dbReference type="ARBA" id="ARBA00006056"/>
    </source>
</evidence>
<dbReference type="EMBL" id="JAOQNS010000001">
    <property type="protein sequence ID" value="MCW2306004.1"/>
    <property type="molecule type" value="Genomic_DNA"/>
</dbReference>
<keyword evidence="2 3" id="KW-0560">Oxidoreductase</keyword>
<comment type="similarity">
    <text evidence="1">Belongs to the LDH2/MDH2 oxidoreductase family.</text>
</comment>
<dbReference type="Pfam" id="PF02615">
    <property type="entry name" value="Ldh_2"/>
    <property type="match status" value="1"/>
</dbReference>
<protein>
    <submittedName>
        <fullName evidence="3">(2R)-3-sulfolactate dehydrogenase (NADP+)</fullName>
        <ecNumber evidence="3">1.1.1.338</ecNumber>
    </submittedName>
</protein>
<evidence type="ECO:0000313" key="3">
    <source>
        <dbReference type="EMBL" id="MCW2306004.1"/>
    </source>
</evidence>
<dbReference type="Gene3D" id="1.10.1530.10">
    <property type="match status" value="1"/>
</dbReference>
<evidence type="ECO:0000256" key="2">
    <source>
        <dbReference type="ARBA" id="ARBA00023002"/>
    </source>
</evidence>